<reference evidence="1 2" key="1">
    <citation type="submission" date="2020-05" db="EMBL/GenBank/DDBJ databases">
        <title>Compete genome of Limnobacter sp. SAORIC-580.</title>
        <authorList>
            <person name="Song J."/>
            <person name="Cho J.-C."/>
        </authorList>
    </citation>
    <scope>NUCLEOTIDE SEQUENCE [LARGE SCALE GENOMIC DNA]</scope>
    <source>
        <strain evidence="1 2">SAORIC-580</strain>
    </source>
</reference>
<evidence type="ECO:0000313" key="2">
    <source>
        <dbReference type="Proteomes" id="UP000501130"/>
    </source>
</evidence>
<organism evidence="1 2">
    <name type="scientific">Limnobacter profundi</name>
    <dbReference type="NCBI Taxonomy" id="2732163"/>
    <lineage>
        <taxon>Bacteria</taxon>
        <taxon>Pseudomonadati</taxon>
        <taxon>Pseudomonadota</taxon>
        <taxon>Betaproteobacteria</taxon>
        <taxon>Burkholderiales</taxon>
        <taxon>Burkholderiaceae</taxon>
        <taxon>Limnobacter</taxon>
    </lineage>
</organism>
<dbReference type="RefSeq" id="WP_171099750.1">
    <property type="nucleotide sequence ID" value="NZ_CP053084.1"/>
</dbReference>
<evidence type="ECO:0000313" key="1">
    <source>
        <dbReference type="EMBL" id="QJR30007.1"/>
    </source>
</evidence>
<evidence type="ECO:0008006" key="3">
    <source>
        <dbReference type="Google" id="ProtNLM"/>
    </source>
</evidence>
<dbReference type="PROSITE" id="PS51257">
    <property type="entry name" value="PROKAR_LIPOPROTEIN"/>
    <property type="match status" value="1"/>
</dbReference>
<name>A0ABX6N9C8_9BURK</name>
<protein>
    <recommendedName>
        <fullName evidence="3">Peptidase M48 domain-containing protein</fullName>
    </recommendedName>
</protein>
<sequence length="186" mass="21643">MRLTPFRWIWVLFLLPWVSSCTTPPQRDFADTLSMFEELRQQYDVPYSRMGFQKSPLFAFAKGKTQIVIDEAFSEGLSDAALRYVFVHELVHLKYDDPRRGYDLLKRIHQTNAKDTELMNNAFMTLLGAYGQDPEFKGFLDQVETRANHYAAQHLIDRGENPCKAIAEIEQYTGARFRFGTEDLCK</sequence>
<dbReference type="EMBL" id="CP053084">
    <property type="protein sequence ID" value="QJR30007.1"/>
    <property type="molecule type" value="Genomic_DNA"/>
</dbReference>
<dbReference type="Gene3D" id="3.30.2010.10">
    <property type="entry name" value="Metalloproteases ('zincins'), catalytic domain"/>
    <property type="match status" value="1"/>
</dbReference>
<gene>
    <name evidence="1" type="ORF">HKT17_09965</name>
</gene>
<keyword evidence="2" id="KW-1185">Reference proteome</keyword>
<proteinExistence type="predicted"/>
<dbReference type="Proteomes" id="UP000501130">
    <property type="component" value="Chromosome"/>
</dbReference>
<accession>A0ABX6N9C8</accession>